<feature type="signal peptide" evidence="1">
    <location>
        <begin position="1"/>
        <end position="20"/>
    </location>
</feature>
<sequence>MRALWLLLVFIALARAPASAQSQASDEMFTNAAVAKGITIGRSGCAVLERQETAVWVEVEGKGACLRYYAAGLTRGGPNPVAAGWFHGDILGTKPTSIGHQEGLGVTAMIGQSNRLAERHAVPFVFFGRPGSYGSAGLAWTTRHRPIEAALMNAALDAVKARYRIAHWALGGHSAGGQLVAEFLARRDDVRCAVLSSGPVAYRAYLQARRLTHLLASPERWYDPYDSVGKIPADPERRVFVIGDPRETNVPFETQALYAKALKAHGHAAWLVPLERAPAPRFHNLVDFGEAATGACAHGRTTGDILEMLAAMPAQSDRISN</sequence>
<evidence type="ECO:0000313" key="2">
    <source>
        <dbReference type="EMBL" id="RUQ67167.1"/>
    </source>
</evidence>
<keyword evidence="2" id="KW-0378">Hydrolase</keyword>
<evidence type="ECO:0000256" key="1">
    <source>
        <dbReference type="SAM" id="SignalP"/>
    </source>
</evidence>
<dbReference type="SUPFAM" id="SSF53474">
    <property type="entry name" value="alpha/beta-Hydrolases"/>
    <property type="match status" value="1"/>
</dbReference>
<name>A0A433J4P7_9PROT</name>
<organism evidence="2 3">
    <name type="scientific">Azospirillum doebereinerae</name>
    <dbReference type="NCBI Taxonomy" id="92933"/>
    <lineage>
        <taxon>Bacteria</taxon>
        <taxon>Pseudomonadati</taxon>
        <taxon>Pseudomonadota</taxon>
        <taxon>Alphaproteobacteria</taxon>
        <taxon>Rhodospirillales</taxon>
        <taxon>Azospirillaceae</taxon>
        <taxon>Azospirillum</taxon>
    </lineage>
</organism>
<protein>
    <submittedName>
        <fullName evidence="2">Alpha/beta hydrolase</fullName>
    </submittedName>
</protein>
<feature type="chain" id="PRO_5019416450" evidence="1">
    <location>
        <begin position="21"/>
        <end position="321"/>
    </location>
</feature>
<dbReference type="Gene3D" id="3.40.50.1820">
    <property type="entry name" value="alpha/beta hydrolase"/>
    <property type="match status" value="1"/>
</dbReference>
<dbReference type="InterPro" id="IPR029058">
    <property type="entry name" value="AB_hydrolase_fold"/>
</dbReference>
<dbReference type="EMBL" id="RZIJ01000018">
    <property type="protein sequence ID" value="RUQ67167.1"/>
    <property type="molecule type" value="Genomic_DNA"/>
</dbReference>
<dbReference type="GO" id="GO:0016787">
    <property type="term" value="F:hydrolase activity"/>
    <property type="evidence" value="ECO:0007669"/>
    <property type="project" value="UniProtKB-KW"/>
</dbReference>
<evidence type="ECO:0000313" key="3">
    <source>
        <dbReference type="Proteomes" id="UP000280346"/>
    </source>
</evidence>
<accession>A0A433J4P7</accession>
<proteinExistence type="predicted"/>
<keyword evidence="1" id="KW-0732">Signal</keyword>
<dbReference type="AlphaFoldDB" id="A0A433J4P7"/>
<keyword evidence="3" id="KW-1185">Reference proteome</keyword>
<dbReference type="Proteomes" id="UP000280346">
    <property type="component" value="Unassembled WGS sequence"/>
</dbReference>
<dbReference type="OrthoDB" id="7015419at2"/>
<reference evidence="2 3" key="1">
    <citation type="submission" date="2018-12" db="EMBL/GenBank/DDBJ databases">
        <authorList>
            <person name="Yang Y."/>
        </authorList>
    </citation>
    <scope>NUCLEOTIDE SEQUENCE [LARGE SCALE GENOMIC DNA]</scope>
    <source>
        <strain evidence="2 3">GSF71</strain>
    </source>
</reference>
<gene>
    <name evidence="2" type="ORF">EJ913_21060</name>
</gene>
<comment type="caution">
    <text evidence="2">The sequence shown here is derived from an EMBL/GenBank/DDBJ whole genome shotgun (WGS) entry which is preliminary data.</text>
</comment>